<dbReference type="Pfam" id="PF00590">
    <property type="entry name" value="TP_methylase"/>
    <property type="match status" value="1"/>
</dbReference>
<dbReference type="FunFam" id="3.40.1010.10:FF:000001">
    <property type="entry name" value="Siroheme synthase"/>
    <property type="match status" value="1"/>
</dbReference>
<evidence type="ECO:0000313" key="8">
    <source>
        <dbReference type="EMBL" id="PWR71218.1"/>
    </source>
</evidence>
<keyword evidence="9" id="KW-1185">Reference proteome</keyword>
<feature type="domain" description="Tetrapyrrole methylase" evidence="7">
    <location>
        <begin position="8"/>
        <end position="219"/>
    </location>
</feature>
<dbReference type="PANTHER" id="PTHR45790:SF3">
    <property type="entry name" value="S-ADENOSYL-L-METHIONINE-DEPENDENT UROPORPHYRINOGEN III METHYLTRANSFERASE, CHLOROPLASTIC"/>
    <property type="match status" value="1"/>
</dbReference>
<evidence type="ECO:0000256" key="6">
    <source>
        <dbReference type="ARBA" id="ARBA00023244"/>
    </source>
</evidence>
<dbReference type="PANTHER" id="PTHR45790">
    <property type="entry name" value="SIROHEME SYNTHASE-RELATED"/>
    <property type="match status" value="1"/>
</dbReference>
<dbReference type="GeneID" id="97609769"/>
<dbReference type="Proteomes" id="UP000245934">
    <property type="component" value="Unassembled WGS sequence"/>
</dbReference>
<proteinExistence type="predicted"/>
<gene>
    <name evidence="8" type="primary">cobA</name>
    <name evidence="8" type="ORF">DLD82_13750</name>
</gene>
<evidence type="ECO:0000256" key="1">
    <source>
        <dbReference type="ARBA" id="ARBA00011738"/>
    </source>
</evidence>
<dbReference type="Gene3D" id="3.40.1010.10">
    <property type="entry name" value="Cobalt-precorrin-4 Transmethylase, Domain 1"/>
    <property type="match status" value="1"/>
</dbReference>
<keyword evidence="5" id="KW-0949">S-adenosyl-L-methionine</keyword>
<evidence type="ECO:0000256" key="4">
    <source>
        <dbReference type="ARBA" id="ARBA00022679"/>
    </source>
</evidence>
<keyword evidence="6" id="KW-0627">Porphyrin biosynthesis</keyword>
<dbReference type="InterPro" id="IPR035996">
    <property type="entry name" value="4pyrrol_Methylase_sf"/>
</dbReference>
<dbReference type="OrthoDB" id="24444at2157"/>
<accession>A0A2V2N3W1</accession>
<sequence length="251" mass="27385">MDNKKGIVYLVGSGPGGISLMTHRAREVIDNAQVILYDQLPGEEILASLPDHAEKIDVGKYGDHHVREQDEIEQLMVRYAEQGLRVVRLKGGDPFLFGRGGEELEICRAHNVQVEVVPGITSAIAVPASVGIPVTHRKHASQVTIITGNEDPAKKESAIDWEWLAKTTGTIVILMGVKNLGKIADVLVQNGMNPETPVAIIERGLRPDQRETIGTLRTIHTLSLEREVRPPAVIVIGGVVSLYTGEHIISR</sequence>
<comment type="subunit">
    <text evidence="1">Homodimer.</text>
</comment>
<dbReference type="SUPFAM" id="SSF53790">
    <property type="entry name" value="Tetrapyrrole methylase"/>
    <property type="match status" value="1"/>
</dbReference>
<dbReference type="EC" id="2.1.1.107" evidence="2"/>
<keyword evidence="3 8" id="KW-0489">Methyltransferase</keyword>
<evidence type="ECO:0000313" key="9">
    <source>
        <dbReference type="Proteomes" id="UP000245934"/>
    </source>
</evidence>
<dbReference type="EMBL" id="QGMZ01000031">
    <property type="protein sequence ID" value="PWR71218.1"/>
    <property type="molecule type" value="Genomic_DNA"/>
</dbReference>
<dbReference type="InterPro" id="IPR050161">
    <property type="entry name" value="Siro_Cobalamin_biosynth"/>
</dbReference>
<dbReference type="Gene3D" id="3.30.950.10">
    <property type="entry name" value="Methyltransferase, Cobalt-precorrin-4 Transmethylase, Domain 2"/>
    <property type="match status" value="1"/>
</dbReference>
<name>A0A2V2N3W1_9EURY</name>
<dbReference type="GO" id="GO:0019354">
    <property type="term" value="P:siroheme biosynthetic process"/>
    <property type="evidence" value="ECO:0007669"/>
    <property type="project" value="InterPro"/>
</dbReference>
<dbReference type="InterPro" id="IPR014777">
    <property type="entry name" value="4pyrrole_Mease_sub1"/>
</dbReference>
<dbReference type="NCBIfam" id="NF004790">
    <property type="entry name" value="PRK06136.1"/>
    <property type="match status" value="1"/>
</dbReference>
<keyword evidence="4 8" id="KW-0808">Transferase</keyword>
<protein>
    <recommendedName>
        <fullName evidence="2">uroporphyrinogen-III C-methyltransferase</fullName>
        <ecNumber evidence="2">2.1.1.107</ecNumber>
    </recommendedName>
</protein>
<dbReference type="InterPro" id="IPR000878">
    <property type="entry name" value="4pyrrol_Mease"/>
</dbReference>
<comment type="caution">
    <text evidence="8">The sequence shown here is derived from an EMBL/GenBank/DDBJ whole genome shotgun (WGS) entry which is preliminary data.</text>
</comment>
<dbReference type="InterPro" id="IPR014776">
    <property type="entry name" value="4pyrrole_Mease_sub2"/>
</dbReference>
<evidence type="ECO:0000259" key="7">
    <source>
        <dbReference type="Pfam" id="PF00590"/>
    </source>
</evidence>
<dbReference type="AlphaFoldDB" id="A0A2V2N3W1"/>
<dbReference type="GO" id="GO:0032259">
    <property type="term" value="P:methylation"/>
    <property type="evidence" value="ECO:0007669"/>
    <property type="project" value="UniProtKB-KW"/>
</dbReference>
<evidence type="ECO:0000256" key="5">
    <source>
        <dbReference type="ARBA" id="ARBA00022691"/>
    </source>
</evidence>
<dbReference type="CDD" id="cd11642">
    <property type="entry name" value="SUMT"/>
    <property type="match status" value="1"/>
</dbReference>
<evidence type="ECO:0000256" key="2">
    <source>
        <dbReference type="ARBA" id="ARBA00012162"/>
    </source>
</evidence>
<dbReference type="InterPro" id="IPR006366">
    <property type="entry name" value="CobA/CysG_C"/>
</dbReference>
<dbReference type="RefSeq" id="WP_109941705.1">
    <property type="nucleotide sequence ID" value="NZ_CP176366.1"/>
</dbReference>
<reference evidence="8 9" key="1">
    <citation type="submission" date="2018-05" db="EMBL/GenBank/DDBJ databases">
        <title>Draft genome of Methanospirillum stamsii Pt1.</title>
        <authorList>
            <person name="Dueholm M.S."/>
            <person name="Nielsen P.H."/>
            <person name="Bakmann L.F."/>
            <person name="Otzen D.E."/>
        </authorList>
    </citation>
    <scope>NUCLEOTIDE SEQUENCE [LARGE SCALE GENOMIC DNA]</scope>
    <source>
        <strain evidence="8 9">Pt1</strain>
    </source>
</reference>
<organism evidence="8 9">
    <name type="scientific">Methanospirillum stamsii</name>
    <dbReference type="NCBI Taxonomy" id="1277351"/>
    <lineage>
        <taxon>Archaea</taxon>
        <taxon>Methanobacteriati</taxon>
        <taxon>Methanobacteriota</taxon>
        <taxon>Stenosarchaea group</taxon>
        <taxon>Methanomicrobia</taxon>
        <taxon>Methanomicrobiales</taxon>
        <taxon>Methanospirillaceae</taxon>
        <taxon>Methanospirillum</taxon>
    </lineage>
</organism>
<dbReference type="GO" id="GO:0004851">
    <property type="term" value="F:uroporphyrin-III C-methyltransferase activity"/>
    <property type="evidence" value="ECO:0007669"/>
    <property type="project" value="UniProtKB-EC"/>
</dbReference>
<dbReference type="FunFam" id="3.30.950.10:FF:000001">
    <property type="entry name" value="Siroheme synthase"/>
    <property type="match status" value="1"/>
</dbReference>
<dbReference type="NCBIfam" id="TIGR01469">
    <property type="entry name" value="cobA_cysG_Cterm"/>
    <property type="match status" value="1"/>
</dbReference>
<evidence type="ECO:0000256" key="3">
    <source>
        <dbReference type="ARBA" id="ARBA00022603"/>
    </source>
</evidence>